<accession>A0ACC3CG54</accession>
<dbReference type="EMBL" id="CM020620">
    <property type="protein sequence ID" value="KAK1868803.1"/>
    <property type="molecule type" value="Genomic_DNA"/>
</dbReference>
<reference evidence="1" key="1">
    <citation type="submission" date="2019-11" db="EMBL/GenBank/DDBJ databases">
        <title>Nori genome reveals adaptations in red seaweeds to the harsh intertidal environment.</title>
        <authorList>
            <person name="Wang D."/>
            <person name="Mao Y."/>
        </authorList>
    </citation>
    <scope>NUCLEOTIDE SEQUENCE</scope>
    <source>
        <tissue evidence="1">Gametophyte</tissue>
    </source>
</reference>
<proteinExistence type="predicted"/>
<name>A0ACC3CG54_PYRYE</name>
<dbReference type="Proteomes" id="UP000798662">
    <property type="component" value="Chromosome 3"/>
</dbReference>
<keyword evidence="2" id="KW-1185">Reference proteome</keyword>
<comment type="caution">
    <text evidence="1">The sequence shown here is derived from an EMBL/GenBank/DDBJ whole genome shotgun (WGS) entry which is preliminary data.</text>
</comment>
<protein>
    <submittedName>
        <fullName evidence="1">Uncharacterized protein</fullName>
    </submittedName>
</protein>
<sequence>MFVTITIFFTRSLWARSLLTLVRSRLAAKAPTRVGTLWSCSRTRWADEGATIAAVGANLPALRHNLLENEHASAPFEVPEAVSSAVASAAAAEAIANRALFLCFLARLVTVLEGDATPLSTCTGVFASLHASLANKSSSVTVANRQSLQGTLERQFSSFHDLMVVLAFSLNTSWAPVRARLSCLLWGGQLLSTLRDAAVNRLGASDVAVKTALLTDLSSFAALEVRHARRPATRSLHPVF</sequence>
<gene>
    <name evidence="1" type="ORF">I4F81_011286</name>
</gene>
<evidence type="ECO:0000313" key="2">
    <source>
        <dbReference type="Proteomes" id="UP000798662"/>
    </source>
</evidence>
<evidence type="ECO:0000313" key="1">
    <source>
        <dbReference type="EMBL" id="KAK1868803.1"/>
    </source>
</evidence>
<organism evidence="1 2">
    <name type="scientific">Pyropia yezoensis</name>
    <name type="common">Susabi-nori</name>
    <name type="synonym">Porphyra yezoensis</name>
    <dbReference type="NCBI Taxonomy" id="2788"/>
    <lineage>
        <taxon>Eukaryota</taxon>
        <taxon>Rhodophyta</taxon>
        <taxon>Bangiophyceae</taxon>
        <taxon>Bangiales</taxon>
        <taxon>Bangiaceae</taxon>
        <taxon>Pyropia</taxon>
    </lineage>
</organism>